<name>A0A2X4U9W5_9GAMM</name>
<keyword evidence="1" id="KW-0812">Transmembrane</keyword>
<sequence>MSVILTDIPDELPPASLPNLFLWSGGLILLMVINSATVLYGWPERKSMAEVVFWLLLMGPAIAVWLILFISRLIYGLVEQKFIDNFNQRRSAWLKQEIARGRRFLYILGSASAVVQPSGESGEWRSANEEVLSARETRQGQVIRHSPLPRGEKSEADFLLSLFQQLLFDTDRHIQRLPKDCVLYISLQVDSLLSPEEVRLSWTDACGALSPDLNVVLQVETSGLDVVDNWLDKHSDSAAALLIISVQLNPFETPIKESAEAAVSILLANEPASEDCLIRLHRPERFDESRDIETSISQALLWAKEEPDHIKTLWMSGLDSEGKKIGLWMQALEHLELKEIQKAERKNIDRIIGKPGLASP</sequence>
<keyword evidence="3" id="KW-1185">Reference proteome</keyword>
<reference evidence="2 3" key="1">
    <citation type="submission" date="2018-06" db="EMBL/GenBank/DDBJ databases">
        <authorList>
            <consortium name="Pathogen Informatics"/>
            <person name="Doyle S."/>
        </authorList>
    </citation>
    <scope>NUCLEOTIDE SEQUENCE [LARGE SCALE GENOMIC DNA]</scope>
    <source>
        <strain evidence="2 3">NCTC12151</strain>
    </source>
</reference>
<evidence type="ECO:0000313" key="3">
    <source>
        <dbReference type="Proteomes" id="UP000249005"/>
    </source>
</evidence>
<feature type="transmembrane region" description="Helical" evidence="1">
    <location>
        <begin position="20"/>
        <end position="40"/>
    </location>
</feature>
<dbReference type="RefSeq" id="WP_111739200.1">
    <property type="nucleotide sequence ID" value="NZ_LR698987.1"/>
</dbReference>
<feature type="transmembrane region" description="Helical" evidence="1">
    <location>
        <begin position="52"/>
        <end position="75"/>
    </location>
</feature>
<evidence type="ECO:0000256" key="1">
    <source>
        <dbReference type="SAM" id="Phobius"/>
    </source>
</evidence>
<keyword evidence="1" id="KW-1133">Transmembrane helix</keyword>
<protein>
    <submittedName>
        <fullName evidence="2">Uncharacterized protein</fullName>
    </submittedName>
</protein>
<dbReference type="KEGG" id="lri:NCTC12151_00564"/>
<keyword evidence="1" id="KW-0472">Membrane</keyword>
<proteinExistence type="predicted"/>
<organism evidence="2 3">
    <name type="scientific">Leminorella richardii</name>
    <dbReference type="NCBI Taxonomy" id="158841"/>
    <lineage>
        <taxon>Bacteria</taxon>
        <taxon>Pseudomonadati</taxon>
        <taxon>Pseudomonadota</taxon>
        <taxon>Gammaproteobacteria</taxon>
        <taxon>Enterobacterales</taxon>
        <taxon>Budviciaceae</taxon>
        <taxon>Leminorella</taxon>
    </lineage>
</organism>
<dbReference type="Proteomes" id="UP000249005">
    <property type="component" value="Chromosome 1"/>
</dbReference>
<dbReference type="EMBL" id="LS483470">
    <property type="protein sequence ID" value="SQI35963.1"/>
    <property type="molecule type" value="Genomic_DNA"/>
</dbReference>
<gene>
    <name evidence="2" type="ORF">NCTC12151_00564</name>
</gene>
<dbReference type="OrthoDB" id="8964452at2"/>
<dbReference type="AlphaFoldDB" id="A0A2X4U9W5"/>
<accession>A0A2X4U9W5</accession>
<evidence type="ECO:0000313" key="2">
    <source>
        <dbReference type="EMBL" id="SQI35963.1"/>
    </source>
</evidence>